<dbReference type="EMBL" id="SJPO01000003">
    <property type="protein sequence ID" value="TWT77988.1"/>
    <property type="molecule type" value="Genomic_DNA"/>
</dbReference>
<evidence type="ECO:0000256" key="3">
    <source>
        <dbReference type="ARBA" id="ARBA00023163"/>
    </source>
</evidence>
<keyword evidence="3" id="KW-0804">Transcription</keyword>
<reference evidence="6 7" key="1">
    <citation type="submission" date="2019-02" db="EMBL/GenBank/DDBJ databases">
        <title>Deep-cultivation of Planctomycetes and their phenomic and genomic characterization uncovers novel biology.</title>
        <authorList>
            <person name="Wiegand S."/>
            <person name="Jogler M."/>
            <person name="Boedeker C."/>
            <person name="Pinto D."/>
            <person name="Vollmers J."/>
            <person name="Rivas-Marin E."/>
            <person name="Kohn T."/>
            <person name="Peeters S.H."/>
            <person name="Heuer A."/>
            <person name="Rast P."/>
            <person name="Oberbeckmann S."/>
            <person name="Bunk B."/>
            <person name="Jeske O."/>
            <person name="Meyerdierks A."/>
            <person name="Storesund J.E."/>
            <person name="Kallscheuer N."/>
            <person name="Luecker S."/>
            <person name="Lage O.M."/>
            <person name="Pohl T."/>
            <person name="Merkel B.J."/>
            <person name="Hornburger P."/>
            <person name="Mueller R.-W."/>
            <person name="Bruemmer F."/>
            <person name="Labrenz M."/>
            <person name="Spormann A.M."/>
            <person name="Op Den Camp H."/>
            <person name="Overmann J."/>
            <person name="Amann R."/>
            <person name="Jetten M.S.M."/>
            <person name="Mascher T."/>
            <person name="Medema M.H."/>
            <person name="Devos D.P."/>
            <person name="Kaster A.-K."/>
            <person name="Ovreas L."/>
            <person name="Rohde M."/>
            <person name="Galperin M.Y."/>
            <person name="Jogler C."/>
        </authorList>
    </citation>
    <scope>NUCLEOTIDE SEQUENCE [LARGE SCALE GENOMIC DNA]</scope>
    <source>
        <strain evidence="6 7">Pla123a</strain>
    </source>
</reference>
<dbReference type="SUPFAM" id="SSF46689">
    <property type="entry name" value="Homeodomain-like"/>
    <property type="match status" value="1"/>
</dbReference>
<gene>
    <name evidence="6" type="primary">qacR</name>
    <name evidence="6" type="ORF">Pla123a_17870</name>
</gene>
<keyword evidence="7" id="KW-1185">Reference proteome</keyword>
<dbReference type="PANTHER" id="PTHR47506">
    <property type="entry name" value="TRANSCRIPTIONAL REGULATORY PROTEIN"/>
    <property type="match status" value="1"/>
</dbReference>
<dbReference type="Gene3D" id="1.10.357.10">
    <property type="entry name" value="Tetracycline Repressor, domain 2"/>
    <property type="match status" value="1"/>
</dbReference>
<dbReference type="AlphaFoldDB" id="A0A5C5YSU3"/>
<dbReference type="PROSITE" id="PS50977">
    <property type="entry name" value="HTH_TETR_2"/>
    <property type="match status" value="1"/>
</dbReference>
<evidence type="ECO:0000313" key="7">
    <source>
        <dbReference type="Proteomes" id="UP000318478"/>
    </source>
</evidence>
<protein>
    <submittedName>
        <fullName evidence="6">HTH-type transcriptional regulator QacR</fullName>
    </submittedName>
</protein>
<keyword evidence="2 4" id="KW-0238">DNA-binding</keyword>
<comment type="caution">
    <text evidence="6">The sequence shown here is derived from an EMBL/GenBank/DDBJ whole genome shotgun (WGS) entry which is preliminary data.</text>
</comment>
<dbReference type="GO" id="GO:0003677">
    <property type="term" value="F:DNA binding"/>
    <property type="evidence" value="ECO:0007669"/>
    <property type="project" value="UniProtKB-UniRule"/>
</dbReference>
<name>A0A5C5YSU3_9BACT</name>
<evidence type="ECO:0000259" key="5">
    <source>
        <dbReference type="PROSITE" id="PS50977"/>
    </source>
</evidence>
<dbReference type="PANTHER" id="PTHR47506:SF1">
    <property type="entry name" value="HTH-TYPE TRANSCRIPTIONAL REGULATOR YJDC"/>
    <property type="match status" value="1"/>
</dbReference>
<organism evidence="6 7">
    <name type="scientific">Posidoniimonas polymericola</name>
    <dbReference type="NCBI Taxonomy" id="2528002"/>
    <lineage>
        <taxon>Bacteria</taxon>
        <taxon>Pseudomonadati</taxon>
        <taxon>Planctomycetota</taxon>
        <taxon>Planctomycetia</taxon>
        <taxon>Pirellulales</taxon>
        <taxon>Lacipirellulaceae</taxon>
        <taxon>Posidoniimonas</taxon>
    </lineage>
</organism>
<dbReference type="InterPro" id="IPR036271">
    <property type="entry name" value="Tet_transcr_reg_TetR-rel_C_sf"/>
</dbReference>
<evidence type="ECO:0000256" key="4">
    <source>
        <dbReference type="PROSITE-ProRule" id="PRU00335"/>
    </source>
</evidence>
<evidence type="ECO:0000256" key="2">
    <source>
        <dbReference type="ARBA" id="ARBA00023125"/>
    </source>
</evidence>
<dbReference type="RefSeq" id="WP_146585971.1">
    <property type="nucleotide sequence ID" value="NZ_SJPO01000003.1"/>
</dbReference>
<dbReference type="OrthoDB" id="116240at2"/>
<sequence>MGIGTRDRIVAAGRELFAKHGFGQVGLDQIVQQARLTKTTFYNHFESKEQLIREVLDLQEHQMREAVSAAVEQQAAGDPRRKLVAMFRVLPEILDGGCFGCNLLISAAADYPNELDPIHQAVSRNKQAMSKLVQGWAEEAGAADAAALAGMLVQIYYGSVLDQMLSNDREQSFANAFRAAELCVGSAFA</sequence>
<evidence type="ECO:0000313" key="6">
    <source>
        <dbReference type="EMBL" id="TWT77988.1"/>
    </source>
</evidence>
<proteinExistence type="predicted"/>
<accession>A0A5C5YSU3</accession>
<dbReference type="InterPro" id="IPR009057">
    <property type="entry name" value="Homeodomain-like_sf"/>
</dbReference>
<keyword evidence="1" id="KW-0805">Transcription regulation</keyword>
<dbReference type="SUPFAM" id="SSF48498">
    <property type="entry name" value="Tetracyclin repressor-like, C-terminal domain"/>
    <property type="match status" value="1"/>
</dbReference>
<dbReference type="InterPro" id="IPR001647">
    <property type="entry name" value="HTH_TetR"/>
</dbReference>
<dbReference type="Proteomes" id="UP000318478">
    <property type="component" value="Unassembled WGS sequence"/>
</dbReference>
<feature type="DNA-binding region" description="H-T-H motif" evidence="4">
    <location>
        <begin position="26"/>
        <end position="45"/>
    </location>
</feature>
<dbReference type="Pfam" id="PF00440">
    <property type="entry name" value="TetR_N"/>
    <property type="match status" value="1"/>
</dbReference>
<evidence type="ECO:0000256" key="1">
    <source>
        <dbReference type="ARBA" id="ARBA00023015"/>
    </source>
</evidence>
<dbReference type="PRINTS" id="PR00455">
    <property type="entry name" value="HTHTETR"/>
</dbReference>
<feature type="domain" description="HTH tetR-type" evidence="5">
    <location>
        <begin position="3"/>
        <end position="63"/>
    </location>
</feature>